<name>A0A346E0Z2_9FLAO</name>
<keyword evidence="3 4" id="KW-0687">Ribonucleoprotein</keyword>
<comment type="similarity">
    <text evidence="1 4 5">Belongs to the bacterial ribosomal protein bL36 family.</text>
</comment>
<reference evidence="6 7" key="1">
    <citation type="submission" date="2018-03" db="EMBL/GenBank/DDBJ databases">
        <title>A parallel universe: an anciently diverged bacterial symbiosis in a Hawaiian planthopper (Hemiptera: Cixiidae) reveals rearranged nutritional responsibilities.</title>
        <authorList>
            <person name="Bennett G."/>
            <person name="Mao M."/>
        </authorList>
    </citation>
    <scope>NUCLEOTIDE SEQUENCE [LARGE SCALE GENOMIC DNA]</scope>
    <source>
        <strain evidence="6 7">OLIH</strain>
    </source>
</reference>
<sequence length="38" mass="4596">MKKVASLKRRSKNCKIVKRKGKLRIINKVNPKYKQKQR</sequence>
<dbReference type="OrthoDB" id="9801558at2"/>
<proteinExistence type="inferred from homology"/>
<dbReference type="GO" id="GO:1990904">
    <property type="term" value="C:ribonucleoprotein complex"/>
    <property type="evidence" value="ECO:0007669"/>
    <property type="project" value="UniProtKB-KW"/>
</dbReference>
<dbReference type="Pfam" id="PF00444">
    <property type="entry name" value="Ribosomal_L36"/>
    <property type="match status" value="1"/>
</dbReference>
<dbReference type="InterPro" id="IPR035977">
    <property type="entry name" value="Ribosomal_bL36_sp"/>
</dbReference>
<evidence type="ECO:0000256" key="5">
    <source>
        <dbReference type="RuleBase" id="RU000571"/>
    </source>
</evidence>
<keyword evidence="2 4" id="KW-0689">Ribosomal protein</keyword>
<evidence type="ECO:0000256" key="2">
    <source>
        <dbReference type="ARBA" id="ARBA00022980"/>
    </source>
</evidence>
<evidence type="ECO:0000256" key="3">
    <source>
        <dbReference type="ARBA" id="ARBA00023274"/>
    </source>
</evidence>
<dbReference type="GO" id="GO:0003735">
    <property type="term" value="F:structural constituent of ribosome"/>
    <property type="evidence" value="ECO:0007669"/>
    <property type="project" value="InterPro"/>
</dbReference>
<dbReference type="EMBL" id="CP028359">
    <property type="protein sequence ID" value="AXN02647.1"/>
    <property type="molecule type" value="Genomic_DNA"/>
</dbReference>
<dbReference type="Proteomes" id="UP000257017">
    <property type="component" value="Chromosome"/>
</dbReference>
<organism evidence="6 7">
    <name type="scientific">Candidatus Karelsulcia muelleri</name>
    <dbReference type="NCBI Taxonomy" id="336810"/>
    <lineage>
        <taxon>Bacteria</taxon>
        <taxon>Pseudomonadati</taxon>
        <taxon>Bacteroidota</taxon>
        <taxon>Flavobacteriia</taxon>
        <taxon>Flavobacteriales</taxon>
        <taxon>Candidatus Karelsulcia</taxon>
    </lineage>
</organism>
<dbReference type="HAMAP" id="MF_00251">
    <property type="entry name" value="Ribosomal_bL36"/>
    <property type="match status" value="1"/>
</dbReference>
<dbReference type="AlphaFoldDB" id="A0A346E0Z2"/>
<protein>
    <recommendedName>
        <fullName evidence="4">Large ribosomal subunit protein bL36</fullName>
    </recommendedName>
</protein>
<evidence type="ECO:0000313" key="7">
    <source>
        <dbReference type="Proteomes" id="UP000257017"/>
    </source>
</evidence>
<evidence type="ECO:0000256" key="4">
    <source>
        <dbReference type="HAMAP-Rule" id="MF_00251"/>
    </source>
</evidence>
<accession>A0A346E0Z2</accession>
<dbReference type="SUPFAM" id="SSF57840">
    <property type="entry name" value="Ribosomal protein L36"/>
    <property type="match status" value="1"/>
</dbReference>
<gene>
    <name evidence="4" type="primary">rpmJ</name>
    <name evidence="6" type="ORF">C9I73_110</name>
</gene>
<dbReference type="RefSeq" id="WP_158380356.1">
    <property type="nucleotide sequence ID" value="NZ_CP028359.1"/>
</dbReference>
<dbReference type="NCBIfam" id="TIGR01022">
    <property type="entry name" value="rpmJ_bact"/>
    <property type="match status" value="1"/>
</dbReference>
<dbReference type="GO" id="GO:0006412">
    <property type="term" value="P:translation"/>
    <property type="evidence" value="ECO:0007669"/>
    <property type="project" value="UniProtKB-UniRule"/>
</dbReference>
<dbReference type="InterPro" id="IPR000473">
    <property type="entry name" value="Ribosomal_bL36"/>
</dbReference>
<evidence type="ECO:0000313" key="6">
    <source>
        <dbReference type="EMBL" id="AXN02647.1"/>
    </source>
</evidence>
<evidence type="ECO:0000256" key="1">
    <source>
        <dbReference type="ARBA" id="ARBA00007645"/>
    </source>
</evidence>
<dbReference type="GO" id="GO:0005840">
    <property type="term" value="C:ribosome"/>
    <property type="evidence" value="ECO:0007669"/>
    <property type="project" value="UniProtKB-KW"/>
</dbReference>